<proteinExistence type="predicted"/>
<keyword evidence="2" id="KW-1185">Reference proteome</keyword>
<organism evidence="1 2">
    <name type="scientific">Pristionchus entomophagus</name>
    <dbReference type="NCBI Taxonomy" id="358040"/>
    <lineage>
        <taxon>Eukaryota</taxon>
        <taxon>Metazoa</taxon>
        <taxon>Ecdysozoa</taxon>
        <taxon>Nematoda</taxon>
        <taxon>Chromadorea</taxon>
        <taxon>Rhabditida</taxon>
        <taxon>Rhabditina</taxon>
        <taxon>Diplogasteromorpha</taxon>
        <taxon>Diplogasteroidea</taxon>
        <taxon>Neodiplogasteridae</taxon>
        <taxon>Pristionchus</taxon>
    </lineage>
</organism>
<dbReference type="EMBL" id="BTSX01000006">
    <property type="protein sequence ID" value="GMT03354.1"/>
    <property type="molecule type" value="Genomic_DNA"/>
</dbReference>
<name>A0AAV5UB38_9BILA</name>
<gene>
    <name evidence="1" type="ORF">PENTCL1PPCAC_25528</name>
</gene>
<evidence type="ECO:0000313" key="1">
    <source>
        <dbReference type="EMBL" id="GMT03354.1"/>
    </source>
</evidence>
<reference evidence="1" key="1">
    <citation type="submission" date="2023-10" db="EMBL/GenBank/DDBJ databases">
        <title>Genome assembly of Pristionchus species.</title>
        <authorList>
            <person name="Yoshida K."/>
            <person name="Sommer R.J."/>
        </authorList>
    </citation>
    <scope>NUCLEOTIDE SEQUENCE</scope>
    <source>
        <strain evidence="1">RS0144</strain>
    </source>
</reference>
<dbReference type="Proteomes" id="UP001432027">
    <property type="component" value="Unassembled WGS sequence"/>
</dbReference>
<feature type="non-terminal residue" evidence="1">
    <location>
        <position position="1"/>
    </location>
</feature>
<evidence type="ECO:0000313" key="2">
    <source>
        <dbReference type="Proteomes" id="UP001432027"/>
    </source>
</evidence>
<protein>
    <submittedName>
        <fullName evidence="1">Uncharacterized protein</fullName>
    </submittedName>
</protein>
<dbReference type="AlphaFoldDB" id="A0AAV5UB38"/>
<accession>A0AAV5UB38</accession>
<sequence length="83" mass="9552">RPGTLVYPVVVSYTIANVTEPLRFYAASLYNFSEDQQSTNHFVKEWKKKSGKVENGEKHNTVQLAQITEKTWRLNGIDGMMPY</sequence>
<comment type="caution">
    <text evidence="1">The sequence shown here is derived from an EMBL/GenBank/DDBJ whole genome shotgun (WGS) entry which is preliminary data.</text>
</comment>